<dbReference type="Proteomes" id="UP000239549">
    <property type="component" value="Unassembled WGS sequence"/>
</dbReference>
<dbReference type="EMBL" id="BFAV01000125">
    <property type="protein sequence ID" value="GBF34042.1"/>
    <property type="molecule type" value="Genomic_DNA"/>
</dbReference>
<dbReference type="PANTHER" id="PTHR41368:SF1">
    <property type="entry name" value="PROTEIN YGHO"/>
    <property type="match status" value="1"/>
</dbReference>
<evidence type="ECO:0000313" key="1">
    <source>
        <dbReference type="EMBL" id="GBF34042.1"/>
    </source>
</evidence>
<evidence type="ECO:0000313" key="2">
    <source>
        <dbReference type="Proteomes" id="UP000239549"/>
    </source>
</evidence>
<dbReference type="SUPFAM" id="SSF55729">
    <property type="entry name" value="Acyl-CoA N-acyltransferases (Nat)"/>
    <property type="match status" value="1"/>
</dbReference>
<protein>
    <recommendedName>
        <fullName evidence="3">N-acetyltransferase domain-containing protein</fullName>
    </recommendedName>
</protein>
<dbReference type="Gene3D" id="3.40.630.30">
    <property type="match status" value="1"/>
</dbReference>
<reference evidence="2" key="1">
    <citation type="submission" date="2018-02" db="EMBL/GenBank/DDBJ databases">
        <title>Genome sequence of Desulfocucumis palustris strain NAW-5.</title>
        <authorList>
            <person name="Watanabe M."/>
            <person name="Kojima H."/>
            <person name="Fukui M."/>
        </authorList>
    </citation>
    <scope>NUCLEOTIDE SEQUENCE [LARGE SCALE GENOMIC DNA]</scope>
    <source>
        <strain evidence="2">NAW-5</strain>
    </source>
</reference>
<evidence type="ECO:0008006" key="3">
    <source>
        <dbReference type="Google" id="ProtNLM"/>
    </source>
</evidence>
<dbReference type="PANTHER" id="PTHR41368">
    <property type="entry name" value="PROTEIN YGHO"/>
    <property type="match status" value="1"/>
</dbReference>
<name>A0A2L2XD37_9FIRM</name>
<sequence>MSLEILEVANHRQLTEFCLFPKKIYSPGEYPVATGDPGKIFNPEQNPVMHHLKGCCFMAFRNGRAVGRVAAIKDLLNPDQETGFFSCFECEKDPGAASGLLEKAYQWLETNGCTKMLGPATFNTNQQVGILVEGFERGYQPMMPYNPPYYPELMEAAGLEKLTDLLSFHWWREMGVPEKVSSALQRVREIPGVTLRRINSAGPGRDMELVRQVYNLSMSENWGFIPLTRAEAGAMLNYCARFADPDLLLALMVNNKPAGILLFTPSPLPSRPGVKSVRGAIIGIIPAFRHKGLDSLMMAEAINILNRKGYHEADLSQVHEENKVMLKIITKVLKAEQTRRFRIYRNKA</sequence>
<proteinExistence type="predicted"/>
<gene>
    <name evidence="1" type="ORF">DCCM_3153</name>
</gene>
<dbReference type="InterPro" id="IPR039968">
    <property type="entry name" value="BcerS-like"/>
</dbReference>
<keyword evidence="2" id="KW-1185">Reference proteome</keyword>
<dbReference type="RefSeq" id="WP_104372345.1">
    <property type="nucleotide sequence ID" value="NZ_BFAV01000125.1"/>
</dbReference>
<dbReference type="AlphaFoldDB" id="A0A2L2XD37"/>
<accession>A0A2L2XD37</accession>
<dbReference type="OrthoDB" id="9806005at2"/>
<organism evidence="1 2">
    <name type="scientific">Desulfocucumis palustris</name>
    <dbReference type="NCBI Taxonomy" id="1898651"/>
    <lineage>
        <taxon>Bacteria</taxon>
        <taxon>Bacillati</taxon>
        <taxon>Bacillota</taxon>
        <taxon>Clostridia</taxon>
        <taxon>Eubacteriales</taxon>
        <taxon>Desulfocucumaceae</taxon>
        <taxon>Desulfocucumis</taxon>
    </lineage>
</organism>
<dbReference type="InterPro" id="IPR016181">
    <property type="entry name" value="Acyl_CoA_acyltransferase"/>
</dbReference>
<comment type="caution">
    <text evidence="1">The sequence shown here is derived from an EMBL/GenBank/DDBJ whole genome shotgun (WGS) entry which is preliminary data.</text>
</comment>